<reference evidence="3" key="1">
    <citation type="submission" date="2017-02" db="UniProtKB">
        <authorList>
            <consortium name="WormBaseParasite"/>
        </authorList>
    </citation>
    <scope>IDENTIFICATION</scope>
</reference>
<organism evidence="3">
    <name type="scientific">Nippostrongylus brasiliensis</name>
    <name type="common">Rat hookworm</name>
    <dbReference type="NCBI Taxonomy" id="27835"/>
    <lineage>
        <taxon>Eukaryota</taxon>
        <taxon>Metazoa</taxon>
        <taxon>Ecdysozoa</taxon>
        <taxon>Nematoda</taxon>
        <taxon>Chromadorea</taxon>
        <taxon>Rhabditida</taxon>
        <taxon>Rhabditina</taxon>
        <taxon>Rhabditomorpha</taxon>
        <taxon>Strongyloidea</taxon>
        <taxon>Heligmosomidae</taxon>
        <taxon>Nippostrongylus</taxon>
    </lineage>
</organism>
<dbReference type="WBParaSite" id="NBR_0001758101-mRNA-1">
    <property type="protein sequence ID" value="NBR_0001758101-mRNA-1"/>
    <property type="gene ID" value="NBR_0001758101"/>
</dbReference>
<sequence>MIAQDSLPVYFETVPDDFSVEDVLNEHNNSTDVPICVKIAFSKFLDEFQTVVHVMIYVRRIDNSAKDGHTGRSGHTF</sequence>
<accession>A0A0N4YKK5</accession>
<reference evidence="1 2" key="2">
    <citation type="submission" date="2018-11" db="EMBL/GenBank/DDBJ databases">
        <authorList>
            <consortium name="Pathogen Informatics"/>
        </authorList>
    </citation>
    <scope>NUCLEOTIDE SEQUENCE [LARGE SCALE GENOMIC DNA]</scope>
</reference>
<evidence type="ECO:0000313" key="2">
    <source>
        <dbReference type="Proteomes" id="UP000271162"/>
    </source>
</evidence>
<keyword evidence="2" id="KW-1185">Reference proteome</keyword>
<evidence type="ECO:0000313" key="1">
    <source>
        <dbReference type="EMBL" id="VDL81239.1"/>
    </source>
</evidence>
<evidence type="ECO:0000313" key="3">
    <source>
        <dbReference type="WBParaSite" id="NBR_0001758101-mRNA-1"/>
    </source>
</evidence>
<name>A0A0N4YKK5_NIPBR</name>
<proteinExistence type="predicted"/>
<dbReference type="EMBL" id="UYSL01022848">
    <property type="protein sequence ID" value="VDL81239.1"/>
    <property type="molecule type" value="Genomic_DNA"/>
</dbReference>
<gene>
    <name evidence="1" type="ORF">NBR_LOCUS17582</name>
</gene>
<protein>
    <submittedName>
        <fullName evidence="3">Arp2/3 complex 34 kDa subunit</fullName>
    </submittedName>
</protein>
<dbReference type="Proteomes" id="UP000271162">
    <property type="component" value="Unassembled WGS sequence"/>
</dbReference>
<dbReference type="AlphaFoldDB" id="A0A0N4YKK5"/>